<evidence type="ECO:0000313" key="2">
    <source>
        <dbReference type="EMBL" id="GLH73945.1"/>
    </source>
</evidence>
<dbReference type="RefSeq" id="WP_285575676.1">
    <property type="nucleotide sequence ID" value="NZ_BSDE01000004.1"/>
</dbReference>
<keyword evidence="3" id="KW-1185">Reference proteome</keyword>
<sequence length="118" mass="13615">MDLHHAVLVHQQWKSRLNQILGGTSQEKLDPAIVSRDDQCELGRWIHGEGRRQFHDLPEFQELQRCHAHFHVKAGQVVRMALNGNVKAAQDIFDREFPEDSKEIAVAVQRLKRLVPAH</sequence>
<name>A0ABQ5QGG4_9BACT</name>
<evidence type="ECO:0000259" key="1">
    <source>
        <dbReference type="Pfam" id="PF13682"/>
    </source>
</evidence>
<evidence type="ECO:0000313" key="3">
    <source>
        <dbReference type="Proteomes" id="UP001165069"/>
    </source>
</evidence>
<protein>
    <recommendedName>
        <fullName evidence="1">Chemoreceptor zinc-binding domain-containing protein</fullName>
    </recommendedName>
</protein>
<reference evidence="2 3" key="1">
    <citation type="journal article" date="2023" name="Antonie Van Leeuwenhoek">
        <title>Mesoterricola silvestris gen. nov., sp. nov., Mesoterricola sediminis sp. nov., Geothrix oryzae sp. nov., Geothrix edaphica sp. nov., Geothrix rubra sp. nov., and Geothrix limicola sp. nov., six novel members of Acidobacteriota isolated from soils.</title>
        <authorList>
            <person name="Itoh H."/>
            <person name="Sugisawa Y."/>
            <person name="Mise K."/>
            <person name="Xu Z."/>
            <person name="Kuniyasu M."/>
            <person name="Ushijima N."/>
            <person name="Kawano K."/>
            <person name="Kobayashi E."/>
            <person name="Shiratori Y."/>
            <person name="Masuda Y."/>
            <person name="Senoo K."/>
        </authorList>
    </citation>
    <scope>NUCLEOTIDE SEQUENCE [LARGE SCALE GENOMIC DNA]</scope>
    <source>
        <strain evidence="2 3">Red804</strain>
    </source>
</reference>
<dbReference type="Proteomes" id="UP001165069">
    <property type="component" value="Unassembled WGS sequence"/>
</dbReference>
<proteinExistence type="predicted"/>
<dbReference type="EMBL" id="BSDE01000004">
    <property type="protein sequence ID" value="GLH73945.1"/>
    <property type="molecule type" value="Genomic_DNA"/>
</dbReference>
<gene>
    <name evidence="2" type="ORF">GETHLI_24470</name>
</gene>
<comment type="caution">
    <text evidence="2">The sequence shown here is derived from an EMBL/GenBank/DDBJ whole genome shotgun (WGS) entry which is preliminary data.</text>
</comment>
<dbReference type="Pfam" id="PF13682">
    <property type="entry name" value="CZB"/>
    <property type="match status" value="1"/>
</dbReference>
<accession>A0ABQ5QGG4</accession>
<feature type="domain" description="Chemoreceptor zinc-binding" evidence="1">
    <location>
        <begin position="10"/>
        <end position="78"/>
    </location>
</feature>
<dbReference type="Gene3D" id="1.20.120.30">
    <property type="entry name" value="Aspartate receptor, ligand-binding domain"/>
    <property type="match status" value="1"/>
</dbReference>
<dbReference type="InterPro" id="IPR025991">
    <property type="entry name" value="Chemoreceptor_zinc-bind_dom"/>
</dbReference>
<organism evidence="2 3">
    <name type="scientific">Geothrix limicola</name>
    <dbReference type="NCBI Taxonomy" id="2927978"/>
    <lineage>
        <taxon>Bacteria</taxon>
        <taxon>Pseudomonadati</taxon>
        <taxon>Acidobacteriota</taxon>
        <taxon>Holophagae</taxon>
        <taxon>Holophagales</taxon>
        <taxon>Holophagaceae</taxon>
        <taxon>Geothrix</taxon>
    </lineage>
</organism>